<evidence type="ECO:0000256" key="1">
    <source>
        <dbReference type="ARBA" id="ARBA00004370"/>
    </source>
</evidence>
<protein>
    <recommendedName>
        <fullName evidence="6">G-protein coupled receptors family 1 profile domain-containing protein</fullName>
    </recommendedName>
</protein>
<evidence type="ECO:0000256" key="2">
    <source>
        <dbReference type="ARBA" id="ARBA00022692"/>
    </source>
</evidence>
<feature type="domain" description="G-protein coupled receptors family 1 profile" evidence="6">
    <location>
        <begin position="57"/>
        <end position="336"/>
    </location>
</feature>
<keyword evidence="4 5" id="KW-0472">Membrane</keyword>
<gene>
    <name evidence="7" type="ORF">MCOR_30643</name>
</gene>
<dbReference type="InterPro" id="IPR053071">
    <property type="entry name" value="GPCR1-related_rcpt"/>
</dbReference>
<feature type="transmembrane region" description="Helical" evidence="5">
    <location>
        <begin position="120"/>
        <end position="141"/>
    </location>
</feature>
<proteinExistence type="predicted"/>
<dbReference type="SUPFAM" id="SSF81321">
    <property type="entry name" value="Family A G protein-coupled receptor-like"/>
    <property type="match status" value="1"/>
</dbReference>
<dbReference type="Pfam" id="PF10324">
    <property type="entry name" value="7TM_GPCR_Srw"/>
    <property type="match status" value="1"/>
</dbReference>
<dbReference type="PANTHER" id="PTHR47023:SF1">
    <property type="entry name" value="SEX PEPTIDE RECEPTOR"/>
    <property type="match status" value="1"/>
</dbReference>
<evidence type="ECO:0000259" key="6">
    <source>
        <dbReference type="PROSITE" id="PS50262"/>
    </source>
</evidence>
<organism evidence="7 8">
    <name type="scientific">Mytilus coruscus</name>
    <name type="common">Sea mussel</name>
    <dbReference type="NCBI Taxonomy" id="42192"/>
    <lineage>
        <taxon>Eukaryota</taxon>
        <taxon>Metazoa</taxon>
        <taxon>Spiralia</taxon>
        <taxon>Lophotrochozoa</taxon>
        <taxon>Mollusca</taxon>
        <taxon>Bivalvia</taxon>
        <taxon>Autobranchia</taxon>
        <taxon>Pteriomorphia</taxon>
        <taxon>Mytilida</taxon>
        <taxon>Mytiloidea</taxon>
        <taxon>Mytilidae</taxon>
        <taxon>Mytilinae</taxon>
        <taxon>Mytilus</taxon>
    </lineage>
</organism>
<evidence type="ECO:0000256" key="3">
    <source>
        <dbReference type="ARBA" id="ARBA00022989"/>
    </source>
</evidence>
<evidence type="ECO:0000256" key="4">
    <source>
        <dbReference type="ARBA" id="ARBA00023136"/>
    </source>
</evidence>
<sequence>MHYENLVVLQNRSHSSDLYNRLSGNNLTCEYDYFTRDVSILWEVLLSPFVTLMTICTNLFVICIFTSKVLRSPTTIILIGLAVSDSMSSLFANVLHPYFYFTSDNVKNILPYPLCSVYMLLQNLGVSFHTVSVYLTAFLGIQKFSIVAFPFRSRRIFTKTMSYWATVIIYIVGFAIFSPNYLVFEFSRAGDVDSPNCKDYTENQDYCLFRSASWLNGGTKKHYHMYYYMTRCIVIQIIPCFVITFSTIYLVRSLVSNKVSMATAEQHRRKRRLTIMITLIVGIFLVVELPGAIFFAFDFHRFLTGQVVIPEDIDHLSVRIHNFLLCLGYACNFWIYFALSDQFRTQIRKSLRRLHITKTTNTTRVIVTRSY</sequence>
<dbReference type="GO" id="GO:0016020">
    <property type="term" value="C:membrane"/>
    <property type="evidence" value="ECO:0007669"/>
    <property type="project" value="UniProtKB-SubCell"/>
</dbReference>
<keyword evidence="8" id="KW-1185">Reference proteome</keyword>
<dbReference type="Proteomes" id="UP000507470">
    <property type="component" value="Unassembled WGS sequence"/>
</dbReference>
<dbReference type="SMART" id="SM01381">
    <property type="entry name" value="7TM_GPCR_Srsx"/>
    <property type="match status" value="1"/>
</dbReference>
<dbReference type="PANTHER" id="PTHR47023">
    <property type="entry name" value="SEX PEPTIDE RECEPTOR"/>
    <property type="match status" value="1"/>
</dbReference>
<feature type="transmembrane region" description="Helical" evidence="5">
    <location>
        <begin position="40"/>
        <end position="65"/>
    </location>
</feature>
<reference evidence="7 8" key="1">
    <citation type="submission" date="2020-06" db="EMBL/GenBank/DDBJ databases">
        <authorList>
            <person name="Li R."/>
            <person name="Bekaert M."/>
        </authorList>
    </citation>
    <scope>NUCLEOTIDE SEQUENCE [LARGE SCALE GENOMIC DNA]</scope>
    <source>
        <strain evidence="8">wild</strain>
    </source>
</reference>
<evidence type="ECO:0000313" key="7">
    <source>
        <dbReference type="EMBL" id="CAC5396040.1"/>
    </source>
</evidence>
<feature type="transmembrane region" description="Helical" evidence="5">
    <location>
        <begin position="77"/>
        <end position="100"/>
    </location>
</feature>
<feature type="transmembrane region" description="Helical" evidence="5">
    <location>
        <begin position="320"/>
        <end position="339"/>
    </location>
</feature>
<comment type="subcellular location">
    <subcellularLocation>
        <location evidence="1">Membrane</location>
    </subcellularLocation>
</comment>
<dbReference type="Gene3D" id="1.20.1070.10">
    <property type="entry name" value="Rhodopsin 7-helix transmembrane proteins"/>
    <property type="match status" value="1"/>
</dbReference>
<dbReference type="InterPro" id="IPR019427">
    <property type="entry name" value="7TM_GPCR_serpentine_rcpt_Srw"/>
</dbReference>
<dbReference type="AlphaFoldDB" id="A0A6J8CMI2"/>
<evidence type="ECO:0000256" key="5">
    <source>
        <dbReference type="SAM" id="Phobius"/>
    </source>
</evidence>
<accession>A0A6J8CMI2</accession>
<dbReference type="InterPro" id="IPR017452">
    <property type="entry name" value="GPCR_Rhodpsn_7TM"/>
</dbReference>
<keyword evidence="2 5" id="KW-0812">Transmembrane</keyword>
<feature type="transmembrane region" description="Helical" evidence="5">
    <location>
        <begin position="162"/>
        <end position="184"/>
    </location>
</feature>
<dbReference type="InterPro" id="IPR000276">
    <property type="entry name" value="GPCR_Rhodpsn"/>
</dbReference>
<dbReference type="PROSITE" id="PS50262">
    <property type="entry name" value="G_PROTEIN_RECEP_F1_2"/>
    <property type="match status" value="1"/>
</dbReference>
<feature type="transmembrane region" description="Helical" evidence="5">
    <location>
        <begin position="273"/>
        <end position="297"/>
    </location>
</feature>
<dbReference type="GO" id="GO:0008528">
    <property type="term" value="F:G protein-coupled peptide receptor activity"/>
    <property type="evidence" value="ECO:0007669"/>
    <property type="project" value="InterPro"/>
</dbReference>
<keyword evidence="3 5" id="KW-1133">Transmembrane helix</keyword>
<dbReference type="EMBL" id="CACVKT020005600">
    <property type="protein sequence ID" value="CAC5396040.1"/>
    <property type="molecule type" value="Genomic_DNA"/>
</dbReference>
<feature type="transmembrane region" description="Helical" evidence="5">
    <location>
        <begin position="225"/>
        <end position="252"/>
    </location>
</feature>
<dbReference type="CDD" id="cd14978">
    <property type="entry name" value="7tmA_FMRFamide_R-like"/>
    <property type="match status" value="1"/>
</dbReference>
<dbReference type="OrthoDB" id="6057861at2759"/>
<evidence type="ECO:0000313" key="8">
    <source>
        <dbReference type="Proteomes" id="UP000507470"/>
    </source>
</evidence>
<name>A0A6J8CMI2_MYTCO</name>